<dbReference type="GO" id="GO:0006412">
    <property type="term" value="P:translation"/>
    <property type="evidence" value="ECO:0007669"/>
    <property type="project" value="InterPro"/>
</dbReference>
<evidence type="ECO:0000256" key="3">
    <source>
        <dbReference type="ARBA" id="ARBA00023274"/>
    </source>
</evidence>
<dbReference type="OrthoDB" id="275000at2759"/>
<evidence type="ECO:0000313" key="8">
    <source>
        <dbReference type="Proteomes" id="UP000594454"/>
    </source>
</evidence>
<dbReference type="OMA" id="HKPTMEM"/>
<dbReference type="InterPro" id="IPR036373">
    <property type="entry name" value="Ribosomal_bL17_sf"/>
</dbReference>
<organism evidence="7 8">
    <name type="scientific">Hermetia illucens</name>
    <name type="common">Black soldier fly</name>
    <dbReference type="NCBI Taxonomy" id="343691"/>
    <lineage>
        <taxon>Eukaryota</taxon>
        <taxon>Metazoa</taxon>
        <taxon>Ecdysozoa</taxon>
        <taxon>Arthropoda</taxon>
        <taxon>Hexapoda</taxon>
        <taxon>Insecta</taxon>
        <taxon>Pterygota</taxon>
        <taxon>Neoptera</taxon>
        <taxon>Endopterygota</taxon>
        <taxon>Diptera</taxon>
        <taxon>Brachycera</taxon>
        <taxon>Stratiomyomorpha</taxon>
        <taxon>Stratiomyidae</taxon>
        <taxon>Hermetiinae</taxon>
        <taxon>Hermetia</taxon>
    </lineage>
</organism>
<dbReference type="SUPFAM" id="SSF64263">
    <property type="entry name" value="Prokaryotic ribosomal protein L17"/>
    <property type="match status" value="1"/>
</dbReference>
<accession>A0A7R8Z009</accession>
<protein>
    <recommendedName>
        <fullName evidence="4">Large ribosomal subunit protein bL17m</fullName>
    </recommendedName>
    <alternativeName>
        <fullName evidence="5">39S ribosomal protein L17, mitochondrial</fullName>
    </alternativeName>
</protein>
<dbReference type="EMBL" id="LR899012">
    <property type="protein sequence ID" value="CAD7088276.1"/>
    <property type="molecule type" value="Genomic_DNA"/>
</dbReference>
<evidence type="ECO:0000256" key="6">
    <source>
        <dbReference type="SAM" id="MobiDB-lite"/>
    </source>
</evidence>
<proteinExistence type="inferred from homology"/>
<gene>
    <name evidence="7" type="ORF">HERILL_LOCUS10919</name>
</gene>
<keyword evidence="3" id="KW-0687">Ribonucleoprotein</keyword>
<keyword evidence="2" id="KW-0689">Ribosomal protein</keyword>
<dbReference type="AlphaFoldDB" id="A0A7R8Z009"/>
<evidence type="ECO:0000256" key="1">
    <source>
        <dbReference type="ARBA" id="ARBA00008777"/>
    </source>
</evidence>
<keyword evidence="8" id="KW-1185">Reference proteome</keyword>
<sequence length="197" mass="22716">MNQADVSKLVSQLRIAVNARHRNLKNPAGPEGRLLKLRKTVTALIKHERIELNYNRADEARGYAERLISDAIRYGDCHKATMETADFWLLEKQLVHKLFKVLVPRFENYNISYTRMFRAPKDYPGPSFERSVLELRGNPYPPLYPDQSQNRNLIHNVLLDEARKEFRKEKIAEVVSKTTASESIEERKPGPNGSPTS</sequence>
<dbReference type="GO" id="GO:0005762">
    <property type="term" value="C:mitochondrial large ribosomal subunit"/>
    <property type="evidence" value="ECO:0007669"/>
    <property type="project" value="TreeGrafter"/>
</dbReference>
<dbReference type="FunFam" id="3.90.1030.10:FF:000009">
    <property type="entry name" value="39S ribosomal protein L17, mitochondrial"/>
    <property type="match status" value="1"/>
</dbReference>
<name>A0A7R8Z009_HERIL</name>
<comment type="similarity">
    <text evidence="1">Belongs to the bacterial ribosomal protein bL17 family.</text>
</comment>
<evidence type="ECO:0000256" key="5">
    <source>
        <dbReference type="ARBA" id="ARBA00035413"/>
    </source>
</evidence>
<feature type="region of interest" description="Disordered" evidence="6">
    <location>
        <begin position="176"/>
        <end position="197"/>
    </location>
</feature>
<reference evidence="7 8" key="1">
    <citation type="submission" date="2020-11" db="EMBL/GenBank/DDBJ databases">
        <authorList>
            <person name="Wallbank WR R."/>
            <person name="Pardo Diaz C."/>
            <person name="Kozak K."/>
            <person name="Martin S."/>
            <person name="Jiggins C."/>
            <person name="Moest M."/>
            <person name="Warren A I."/>
            <person name="Generalovic N T."/>
            <person name="Byers J.R.P. K."/>
            <person name="Montejo-Kovacevich G."/>
            <person name="Yen C E."/>
        </authorList>
    </citation>
    <scope>NUCLEOTIDE SEQUENCE [LARGE SCALE GENOMIC DNA]</scope>
</reference>
<dbReference type="Pfam" id="PF01196">
    <property type="entry name" value="Ribosomal_L17"/>
    <property type="match status" value="1"/>
</dbReference>
<dbReference type="Gene3D" id="3.90.1030.10">
    <property type="entry name" value="Ribosomal protein L17"/>
    <property type="match status" value="1"/>
</dbReference>
<evidence type="ECO:0000313" key="7">
    <source>
        <dbReference type="EMBL" id="CAD7088276.1"/>
    </source>
</evidence>
<dbReference type="InterPro" id="IPR000456">
    <property type="entry name" value="Ribosomal_bL17"/>
</dbReference>
<dbReference type="PANTHER" id="PTHR14413">
    <property type="entry name" value="RIBOSOMAL PROTEIN L17"/>
    <property type="match status" value="1"/>
</dbReference>
<dbReference type="InParanoid" id="A0A7R8Z009"/>
<dbReference type="GO" id="GO:0003735">
    <property type="term" value="F:structural constituent of ribosome"/>
    <property type="evidence" value="ECO:0007669"/>
    <property type="project" value="InterPro"/>
</dbReference>
<evidence type="ECO:0000256" key="4">
    <source>
        <dbReference type="ARBA" id="ARBA00035290"/>
    </source>
</evidence>
<evidence type="ECO:0000256" key="2">
    <source>
        <dbReference type="ARBA" id="ARBA00022980"/>
    </source>
</evidence>
<dbReference type="PANTHER" id="PTHR14413:SF16">
    <property type="entry name" value="LARGE RIBOSOMAL SUBUNIT PROTEIN BL17M"/>
    <property type="match status" value="1"/>
</dbReference>
<dbReference type="Proteomes" id="UP000594454">
    <property type="component" value="Chromosome 4"/>
</dbReference>
<dbReference type="FunCoup" id="A0A7R8Z009">
    <property type="interactions" value="1075"/>
</dbReference>